<accession>A0A9P7S3C8</accession>
<feature type="compositionally biased region" description="Gly residues" evidence="1">
    <location>
        <begin position="336"/>
        <end position="348"/>
    </location>
</feature>
<proteinExistence type="predicted"/>
<protein>
    <recommendedName>
        <fullName evidence="2">HNH nuclease domain-containing protein</fullName>
    </recommendedName>
</protein>
<evidence type="ECO:0000259" key="2">
    <source>
        <dbReference type="Pfam" id="PF13391"/>
    </source>
</evidence>
<dbReference type="GeneID" id="66074575"/>
<comment type="caution">
    <text evidence="3">The sequence shown here is derived from an EMBL/GenBank/DDBJ whole genome shotgun (WGS) entry which is preliminary data.</text>
</comment>
<organism evidence="3 4">
    <name type="scientific">Marasmius oreades</name>
    <name type="common">fairy-ring Marasmius</name>
    <dbReference type="NCBI Taxonomy" id="181124"/>
    <lineage>
        <taxon>Eukaryota</taxon>
        <taxon>Fungi</taxon>
        <taxon>Dikarya</taxon>
        <taxon>Basidiomycota</taxon>
        <taxon>Agaricomycotina</taxon>
        <taxon>Agaricomycetes</taxon>
        <taxon>Agaricomycetidae</taxon>
        <taxon>Agaricales</taxon>
        <taxon>Marasmiineae</taxon>
        <taxon>Marasmiaceae</taxon>
        <taxon>Marasmius</taxon>
    </lineage>
</organism>
<keyword evidence="4" id="KW-1185">Reference proteome</keyword>
<feature type="region of interest" description="Disordered" evidence="1">
    <location>
        <begin position="322"/>
        <end position="385"/>
    </location>
</feature>
<dbReference type="Pfam" id="PF13391">
    <property type="entry name" value="HNH_2"/>
    <property type="match status" value="1"/>
</dbReference>
<evidence type="ECO:0000313" key="4">
    <source>
        <dbReference type="Proteomes" id="UP001049176"/>
    </source>
</evidence>
<dbReference type="KEGG" id="more:E1B28_005499"/>
<dbReference type="AlphaFoldDB" id="A0A9P7S3C8"/>
<feature type="domain" description="HNH nuclease" evidence="2">
    <location>
        <begin position="140"/>
        <end position="203"/>
    </location>
</feature>
<gene>
    <name evidence="3" type="ORF">E1B28_005499</name>
</gene>
<dbReference type="InterPro" id="IPR003615">
    <property type="entry name" value="HNH_nuc"/>
</dbReference>
<evidence type="ECO:0000313" key="3">
    <source>
        <dbReference type="EMBL" id="KAG7094679.1"/>
    </source>
</evidence>
<name>A0A9P7S3C8_9AGAR</name>
<sequence>MASTSSLVVCSPLPEIRTPVPPQHVRFVVWRDGNNMLALDLPVDLVHSVAHKPFKYLVYAAWSICGQRGELRDDQGQEVDMDKPSLSEMESYQYYSPQDVPFAQTVNHALLKQNTKVGSSTGPNYSADFAKNVKERDGACIFTGLPGPSLQAPHIAPLRLGEDFVDNIKTHEVGDLEGINDIRNGITLSSRLHPEYDLHAFAILHVPTPNNILSLVDMKESDLNHASERIRERWFPTTGQRRLQKKAYLFHWLSTRKVENEMWREGMENVAHCAQAAFLERAGRTLPHGGLLHYRYGTSLIVNFINTTVSHGWDALQKKREAGELDGEEELLGPENGLGGDEGPGGNGESMNKDEDSDEDHDEPPEHVDVDVEGPPAQISYSSAREEEALAIQSWFDSFHEVSKSLRKVEEWRNMAQT</sequence>
<dbReference type="Proteomes" id="UP001049176">
    <property type="component" value="Chromosome 3"/>
</dbReference>
<reference evidence="3" key="1">
    <citation type="journal article" date="2021" name="Genome Biol. Evol.">
        <title>The assembled and annotated genome of the fairy-ring fungus Marasmius oreades.</title>
        <authorList>
            <person name="Hiltunen M."/>
            <person name="Ament-Velasquez S.L."/>
            <person name="Johannesson H."/>
        </authorList>
    </citation>
    <scope>NUCLEOTIDE SEQUENCE</scope>
    <source>
        <strain evidence="3">03SP1</strain>
    </source>
</reference>
<dbReference type="OrthoDB" id="3269637at2759"/>
<dbReference type="EMBL" id="CM032183">
    <property type="protein sequence ID" value="KAG7094679.1"/>
    <property type="molecule type" value="Genomic_DNA"/>
</dbReference>
<dbReference type="RefSeq" id="XP_043011149.1">
    <property type="nucleotide sequence ID" value="XM_043150065.1"/>
</dbReference>
<evidence type="ECO:0000256" key="1">
    <source>
        <dbReference type="SAM" id="MobiDB-lite"/>
    </source>
</evidence>